<name>A0A4Q9KMT6_PROTD</name>
<protein>
    <recommendedName>
        <fullName evidence="4">PH domain-containing protein</fullName>
    </recommendedName>
</protein>
<organism evidence="2 3">
    <name type="scientific">Propioniciclava tarda</name>
    <dbReference type="NCBI Taxonomy" id="433330"/>
    <lineage>
        <taxon>Bacteria</taxon>
        <taxon>Bacillati</taxon>
        <taxon>Actinomycetota</taxon>
        <taxon>Actinomycetes</taxon>
        <taxon>Propionibacteriales</taxon>
        <taxon>Propionibacteriaceae</taxon>
        <taxon>Propioniciclava</taxon>
    </lineage>
</organism>
<dbReference type="OrthoDB" id="3405416at2"/>
<keyword evidence="1" id="KW-0472">Membrane</keyword>
<evidence type="ECO:0000313" key="2">
    <source>
        <dbReference type="EMBL" id="TBT95886.1"/>
    </source>
</evidence>
<dbReference type="RefSeq" id="WP_131171001.1">
    <property type="nucleotide sequence ID" value="NZ_FXTL01000002.1"/>
</dbReference>
<keyword evidence="1" id="KW-1133">Transmembrane helix</keyword>
<sequence length="154" mass="16950">MPDTTDQVVSDLYSPLIGVAYLALLPLWLLLFVKQVNSADAASPWTALYAAGVLFSIAQFWRGLGLLRQRVRADARGVRMEGLGGFDLSWSQLASLKGQSRPRAGYVVMTLRDGQKVTSDYLIGRAKTRRFEVKPDALEPLLALAARQGVTVER</sequence>
<keyword evidence="1" id="KW-0812">Transmembrane</keyword>
<evidence type="ECO:0008006" key="4">
    <source>
        <dbReference type="Google" id="ProtNLM"/>
    </source>
</evidence>
<feature type="transmembrane region" description="Helical" evidence="1">
    <location>
        <begin position="12"/>
        <end position="33"/>
    </location>
</feature>
<reference evidence="2 3" key="1">
    <citation type="submission" date="2019-01" db="EMBL/GenBank/DDBJ databases">
        <title>Lactibacter flavus gen. nov., sp. nov., a novel bacterium of the family Propionibacteriaceae isolated from raw milk and dairy products.</title>
        <authorList>
            <person name="Huptas C."/>
            <person name="Wenning M."/>
            <person name="Breitenwieser F."/>
            <person name="Doll E."/>
            <person name="Von Neubeck M."/>
            <person name="Busse H.-J."/>
            <person name="Scherer S."/>
        </authorList>
    </citation>
    <scope>NUCLEOTIDE SEQUENCE [LARGE SCALE GENOMIC DNA]</scope>
    <source>
        <strain evidence="2 3">DSM 22130</strain>
    </source>
</reference>
<dbReference type="Proteomes" id="UP000291933">
    <property type="component" value="Unassembled WGS sequence"/>
</dbReference>
<proteinExistence type="predicted"/>
<accession>A0A4Q9KMT6</accession>
<keyword evidence="3" id="KW-1185">Reference proteome</keyword>
<evidence type="ECO:0000313" key="3">
    <source>
        <dbReference type="Proteomes" id="UP000291933"/>
    </source>
</evidence>
<dbReference type="AlphaFoldDB" id="A0A4Q9KMT6"/>
<comment type="caution">
    <text evidence="2">The sequence shown here is derived from an EMBL/GenBank/DDBJ whole genome shotgun (WGS) entry which is preliminary data.</text>
</comment>
<dbReference type="EMBL" id="SDMR01000002">
    <property type="protein sequence ID" value="TBT95886.1"/>
    <property type="molecule type" value="Genomic_DNA"/>
</dbReference>
<evidence type="ECO:0000256" key="1">
    <source>
        <dbReference type="SAM" id="Phobius"/>
    </source>
</evidence>
<gene>
    <name evidence="2" type="ORF">ET996_02610</name>
</gene>
<feature type="transmembrane region" description="Helical" evidence="1">
    <location>
        <begin position="45"/>
        <end position="64"/>
    </location>
</feature>